<dbReference type="Gene3D" id="3.30.465.10">
    <property type="match status" value="1"/>
</dbReference>
<dbReference type="GO" id="GO:0051536">
    <property type="term" value="F:iron-sulfur cluster binding"/>
    <property type="evidence" value="ECO:0007669"/>
    <property type="project" value="UniProtKB-KW"/>
</dbReference>
<dbReference type="Gene3D" id="3.30.43.10">
    <property type="entry name" value="Uridine Diphospho-n-acetylenolpyruvylglucosamine Reductase, domain 2"/>
    <property type="match status" value="1"/>
</dbReference>
<dbReference type="InterPro" id="IPR016164">
    <property type="entry name" value="FAD-linked_Oxase-like_C"/>
</dbReference>
<dbReference type="GO" id="GO:0046872">
    <property type="term" value="F:metal ion binding"/>
    <property type="evidence" value="ECO:0007669"/>
    <property type="project" value="UniProtKB-KW"/>
</dbReference>
<evidence type="ECO:0000313" key="14">
    <source>
        <dbReference type="Proteomes" id="UP000242175"/>
    </source>
</evidence>
<dbReference type="InterPro" id="IPR009051">
    <property type="entry name" value="Helical_ferredxn"/>
</dbReference>
<evidence type="ECO:0000256" key="1">
    <source>
        <dbReference type="ARBA" id="ARBA00001974"/>
    </source>
</evidence>
<evidence type="ECO:0000256" key="7">
    <source>
        <dbReference type="ARBA" id="ARBA00023002"/>
    </source>
</evidence>
<sequence>MEYNYLSLLKKIKTYIPKDNIITDPTLCYAYGTDASLYRITPKIVLKVRHAEEMSKFIKDALFYKTPITFRAAGTSLSGQALSDSILVVLHENYWKKITIIDNGKEVSLEPGLIGGDVNLILKPYGYKIGPDPSSINSCKIGGIAANNSSGMCCGVKLNAYHTLKGMKIIFCDGTVLDTLNKNSVDTFKQKHFDLLDSIYELRLQLLENKPLREKVQTKYRIKNTTGYGINALLDYENPIDILQHLLIGSEGTLGFIANINLETIPLKNNQMTGFFVFENIENACEAVVEITKLNPDAIELMDFLSLKSLVPISEIGFYDSHLSKGSKPAALLIQIQGDSSDSLIDKAASINKESLRHNLLFKYDFTKDENQTKNLWDLRKALLPKVGAHRERGSTLIVEDVTVPLTCLAQATIQIQNLLKKYDYTDGVIFGHAMDGSLHIVFSQQFNHQEGHKKYQNFIDELVRIIVNDFNGSLKGEHGTGRNMAPFVEQEWGKDAYSIMQKVKTLFDKTFLLNPGVIINDDPEAHLKNIKQKEIHHSDLDKCMDCGFCEKVCPSEGYTFTPRQRNTILDKIKSLDNQSNHYNTKKTHKIFQHYGVDTCATTGACELSCPVGINVGQLILTEKSKSDVLVKSKFVDLIAKNFEITTDIMRFNLSSLSFLKKLLGKEFVERKSMQINQKISSIPYVGSNFPNALKKNQLQKIAQSDNQLKQVVYIPSCINRLMGNNDSNKQESPLIEIVVKVLSYFGYNVLIPQNINELCCGLAFKSKGFLKSYHFKNDEMLSSITEMKLTSDNTPILMDHSSCFDCLIEKNKNMNIYEPFRFIDEYILDRFASSPSKDKVLVHIPCSSIKNKLHQSFYNVMNKISENIEYTELECCGFSGDKGFFYPKLNENALRKMSRDKISCDYGVSNSRTCEIGLADHTGLEFNSIFHLFNQLIESQSLKLEQVE</sequence>
<dbReference type="InterPro" id="IPR016166">
    <property type="entry name" value="FAD-bd_PCMH"/>
</dbReference>
<dbReference type="Proteomes" id="UP000242175">
    <property type="component" value="Chromosome small"/>
</dbReference>
<dbReference type="PROSITE" id="PS51379">
    <property type="entry name" value="4FE4S_FER_2"/>
    <property type="match status" value="1"/>
</dbReference>
<dbReference type="InterPro" id="IPR016169">
    <property type="entry name" value="FAD-bd_PCMH_sub2"/>
</dbReference>
<dbReference type="Pfam" id="PF13183">
    <property type="entry name" value="Fer4_8"/>
    <property type="match status" value="1"/>
</dbReference>
<comment type="cofactor">
    <cofactor evidence="1">
        <name>FAD</name>
        <dbReference type="ChEBI" id="CHEBI:57692"/>
    </cofactor>
</comment>
<evidence type="ECO:0000256" key="3">
    <source>
        <dbReference type="ARBA" id="ARBA00022630"/>
    </source>
</evidence>
<evidence type="ECO:0000256" key="6">
    <source>
        <dbReference type="ARBA" id="ARBA00022946"/>
    </source>
</evidence>
<gene>
    <name evidence="13" type="ORF">CF386_07635</name>
</gene>
<keyword evidence="5" id="KW-0274">FAD</keyword>
<dbReference type="InterPro" id="IPR006094">
    <property type="entry name" value="Oxid_FAD_bind_N"/>
</dbReference>
<dbReference type="GO" id="GO:0004458">
    <property type="term" value="F:D-lactate dehydrogenase (cytochrome) activity"/>
    <property type="evidence" value="ECO:0007669"/>
    <property type="project" value="UniProtKB-EC"/>
</dbReference>
<dbReference type="PROSITE" id="PS51387">
    <property type="entry name" value="FAD_PCMH"/>
    <property type="match status" value="1"/>
</dbReference>
<dbReference type="SUPFAM" id="SSF55103">
    <property type="entry name" value="FAD-linked oxidases, C-terminal domain"/>
    <property type="match status" value="1"/>
</dbReference>
<evidence type="ECO:0000313" key="13">
    <source>
        <dbReference type="EMBL" id="ASK78931.1"/>
    </source>
</evidence>
<dbReference type="EC" id="1.1.2.4" evidence="10"/>
<feature type="domain" description="FAD-binding PCMH-type" evidence="12">
    <location>
        <begin position="38"/>
        <end position="267"/>
    </location>
</feature>
<evidence type="ECO:0000256" key="5">
    <source>
        <dbReference type="ARBA" id="ARBA00022827"/>
    </source>
</evidence>
<evidence type="ECO:0000256" key="9">
    <source>
        <dbReference type="ARBA" id="ARBA00023014"/>
    </source>
</evidence>
<evidence type="ECO:0000259" key="12">
    <source>
        <dbReference type="PROSITE" id="PS51387"/>
    </source>
</evidence>
<dbReference type="GO" id="GO:0008720">
    <property type="term" value="F:D-lactate dehydrogenase (NAD+) activity"/>
    <property type="evidence" value="ECO:0007669"/>
    <property type="project" value="TreeGrafter"/>
</dbReference>
<reference evidence="13 14" key="1">
    <citation type="journal article" date="2016" name="Int. J. Syst. Evol. Microbiol.">
        <title>Paraphotobacterium marinum gen. nov., sp. nov., a member of the family Vibrionaceae, isolated from surface seawater.</title>
        <authorList>
            <person name="Huang Z."/>
            <person name="Dong C."/>
            <person name="Shao Z."/>
        </authorList>
    </citation>
    <scope>NUCLEOTIDE SEQUENCE [LARGE SCALE GENOMIC DNA]</scope>
    <source>
        <strain evidence="13 14">NSCS20N07D</strain>
    </source>
</reference>
<dbReference type="GO" id="GO:1903457">
    <property type="term" value="P:lactate catabolic process"/>
    <property type="evidence" value="ECO:0007669"/>
    <property type="project" value="TreeGrafter"/>
</dbReference>
<dbReference type="PANTHER" id="PTHR11748">
    <property type="entry name" value="D-LACTATE DEHYDROGENASE"/>
    <property type="match status" value="1"/>
</dbReference>
<dbReference type="AlphaFoldDB" id="A0A220VF51"/>
<feature type="domain" description="4Fe-4S ferredoxin-type" evidence="11">
    <location>
        <begin position="534"/>
        <end position="564"/>
    </location>
</feature>
<accession>A0A220VF51</accession>
<dbReference type="KEGG" id="pmai:CF386_07635"/>
<dbReference type="SUPFAM" id="SSF56176">
    <property type="entry name" value="FAD-binding/transporter-associated domain-like"/>
    <property type="match status" value="1"/>
</dbReference>
<keyword evidence="6" id="KW-0809">Transit peptide</keyword>
<keyword evidence="9" id="KW-0411">Iron-sulfur</keyword>
<dbReference type="Gene3D" id="1.10.1060.10">
    <property type="entry name" value="Alpha-helical ferredoxin"/>
    <property type="match status" value="1"/>
</dbReference>
<dbReference type="Gene3D" id="3.30.70.2740">
    <property type="match status" value="1"/>
</dbReference>
<evidence type="ECO:0000256" key="2">
    <source>
        <dbReference type="ARBA" id="ARBA00008000"/>
    </source>
</evidence>
<dbReference type="SUPFAM" id="SSF46548">
    <property type="entry name" value="alpha-helical ferredoxin"/>
    <property type="match status" value="1"/>
</dbReference>
<dbReference type="InterPro" id="IPR017896">
    <property type="entry name" value="4Fe4S_Fe-S-bd"/>
</dbReference>
<dbReference type="InterPro" id="IPR017900">
    <property type="entry name" value="4Fe4S_Fe_S_CS"/>
</dbReference>
<evidence type="ECO:0000256" key="8">
    <source>
        <dbReference type="ARBA" id="ARBA00023004"/>
    </source>
</evidence>
<keyword evidence="4" id="KW-0479">Metal-binding</keyword>
<dbReference type="OrthoDB" id="9811557at2"/>
<dbReference type="RefSeq" id="WP_089073839.1">
    <property type="nucleotide sequence ID" value="NZ_CBCSAM010000006.1"/>
</dbReference>
<evidence type="ECO:0000256" key="4">
    <source>
        <dbReference type="ARBA" id="ARBA00022723"/>
    </source>
</evidence>
<dbReference type="InterPro" id="IPR004113">
    <property type="entry name" value="FAD-bd_oxidored_4_C"/>
</dbReference>
<dbReference type="PANTHER" id="PTHR11748:SF111">
    <property type="entry name" value="D-LACTATE DEHYDROGENASE, MITOCHONDRIAL-RELATED"/>
    <property type="match status" value="1"/>
</dbReference>
<dbReference type="PROSITE" id="PS00198">
    <property type="entry name" value="4FE4S_FER_1"/>
    <property type="match status" value="1"/>
</dbReference>
<keyword evidence="8" id="KW-0408">Iron</keyword>
<organism evidence="13 14">
    <name type="scientific">Paraphotobacterium marinum</name>
    <dbReference type="NCBI Taxonomy" id="1755811"/>
    <lineage>
        <taxon>Bacteria</taxon>
        <taxon>Pseudomonadati</taxon>
        <taxon>Pseudomonadota</taxon>
        <taxon>Gammaproteobacteria</taxon>
        <taxon>Vibrionales</taxon>
        <taxon>Vibrionaceae</taxon>
        <taxon>Paraphotobacterium</taxon>
    </lineage>
</organism>
<dbReference type="Pfam" id="PF01565">
    <property type="entry name" value="FAD_binding_4"/>
    <property type="match status" value="1"/>
</dbReference>
<dbReference type="Pfam" id="PF02913">
    <property type="entry name" value="FAD-oxidase_C"/>
    <property type="match status" value="1"/>
</dbReference>
<proteinExistence type="inferred from homology"/>
<dbReference type="EMBL" id="CP022356">
    <property type="protein sequence ID" value="ASK78931.1"/>
    <property type="molecule type" value="Genomic_DNA"/>
</dbReference>
<evidence type="ECO:0000256" key="10">
    <source>
        <dbReference type="ARBA" id="ARBA00038897"/>
    </source>
</evidence>
<keyword evidence="7" id="KW-0560">Oxidoreductase</keyword>
<protein>
    <recommendedName>
        <fullName evidence="10">D-lactate dehydrogenase (cytochrome)</fullName>
        <ecNumber evidence="10">1.1.2.4</ecNumber>
    </recommendedName>
</protein>
<dbReference type="InterPro" id="IPR036318">
    <property type="entry name" value="FAD-bd_PCMH-like_sf"/>
</dbReference>
<dbReference type="GO" id="GO:0071949">
    <property type="term" value="F:FAD binding"/>
    <property type="evidence" value="ECO:0007669"/>
    <property type="project" value="InterPro"/>
</dbReference>
<evidence type="ECO:0000259" key="11">
    <source>
        <dbReference type="PROSITE" id="PS51379"/>
    </source>
</evidence>
<keyword evidence="14" id="KW-1185">Reference proteome</keyword>
<comment type="similarity">
    <text evidence="2">Belongs to the FAD-binding oxidoreductase/transferase type 4 family.</text>
</comment>
<keyword evidence="3" id="KW-0285">Flavoprotein</keyword>
<name>A0A220VF51_9GAMM</name>
<dbReference type="InterPro" id="IPR016167">
    <property type="entry name" value="FAD-bd_PCMH_sub1"/>
</dbReference>